<accession>A0ABX7IIL0</accession>
<dbReference type="PANTHER" id="PTHR43191">
    <property type="entry name" value="RRNA METHYLTRANSFERASE 3"/>
    <property type="match status" value="1"/>
</dbReference>
<feature type="domain" description="tRNA/rRNA methyltransferase SpoU type" evidence="4">
    <location>
        <begin position="87"/>
        <end position="223"/>
    </location>
</feature>
<keyword evidence="2" id="KW-0808">Transferase</keyword>
<proteinExistence type="predicted"/>
<feature type="region of interest" description="Disordered" evidence="3">
    <location>
        <begin position="1"/>
        <end position="29"/>
    </location>
</feature>
<dbReference type="EMBL" id="CP070228">
    <property type="protein sequence ID" value="QRV02974.1"/>
    <property type="molecule type" value="Genomic_DNA"/>
</dbReference>
<reference evidence="5 6" key="1">
    <citation type="submission" date="2021-02" db="EMBL/GenBank/DDBJ databases">
        <title>Complete Genome Sequence of Arcanobacterium phocisimile strain DSM 26142T from a harbour seal.</title>
        <authorList>
            <person name="Borowiak M."/>
            <person name="Alssahen M."/>
            <person name="Malorny B."/>
            <person name="Laemmler C."/>
            <person name="Siebert U."/>
            <person name="Ploetz M."/>
            <person name="Abdulmawjood A."/>
        </authorList>
    </citation>
    <scope>NUCLEOTIDE SEQUENCE [LARGE SCALE GENOMIC DNA]</scope>
    <source>
        <strain evidence="5 6">DSM 26142</strain>
    </source>
</reference>
<evidence type="ECO:0000259" key="4">
    <source>
        <dbReference type="Pfam" id="PF00588"/>
    </source>
</evidence>
<gene>
    <name evidence="5" type="ORF">JTE88_00965</name>
</gene>
<keyword evidence="6" id="KW-1185">Reference proteome</keyword>
<dbReference type="Gene3D" id="3.40.1280.10">
    <property type="match status" value="1"/>
</dbReference>
<dbReference type="Proteomes" id="UP000602653">
    <property type="component" value="Chromosome"/>
</dbReference>
<dbReference type="InterPro" id="IPR051259">
    <property type="entry name" value="rRNA_Methyltransferase"/>
</dbReference>
<dbReference type="Pfam" id="PF00588">
    <property type="entry name" value="SpoU_methylase"/>
    <property type="match status" value="1"/>
</dbReference>
<dbReference type="PANTHER" id="PTHR43191:SF2">
    <property type="entry name" value="RRNA METHYLTRANSFERASE 3, MITOCHONDRIAL"/>
    <property type="match status" value="1"/>
</dbReference>
<dbReference type="GO" id="GO:0008168">
    <property type="term" value="F:methyltransferase activity"/>
    <property type="evidence" value="ECO:0007669"/>
    <property type="project" value="UniProtKB-KW"/>
</dbReference>
<keyword evidence="1 5" id="KW-0489">Methyltransferase</keyword>
<dbReference type="InterPro" id="IPR001537">
    <property type="entry name" value="SpoU_MeTrfase"/>
</dbReference>
<evidence type="ECO:0000256" key="3">
    <source>
        <dbReference type="SAM" id="MobiDB-lite"/>
    </source>
</evidence>
<evidence type="ECO:0000313" key="5">
    <source>
        <dbReference type="EMBL" id="QRV02974.1"/>
    </source>
</evidence>
<evidence type="ECO:0000256" key="1">
    <source>
        <dbReference type="ARBA" id="ARBA00022603"/>
    </source>
</evidence>
<name>A0ABX7IIL0_9ACTO</name>
<organism evidence="5 6">
    <name type="scientific">Arcanobacterium phocisimile</name>
    <dbReference type="NCBI Taxonomy" id="1302235"/>
    <lineage>
        <taxon>Bacteria</taxon>
        <taxon>Bacillati</taxon>
        <taxon>Actinomycetota</taxon>
        <taxon>Actinomycetes</taxon>
        <taxon>Actinomycetales</taxon>
        <taxon>Actinomycetaceae</taxon>
        <taxon>Arcanobacterium</taxon>
    </lineage>
</organism>
<dbReference type="InterPro" id="IPR029026">
    <property type="entry name" value="tRNA_m1G_MTases_N"/>
</dbReference>
<feature type="compositionally biased region" description="Polar residues" evidence="3">
    <location>
        <begin position="1"/>
        <end position="17"/>
    </location>
</feature>
<dbReference type="SUPFAM" id="SSF75217">
    <property type="entry name" value="alpha/beta knot"/>
    <property type="match status" value="1"/>
</dbReference>
<evidence type="ECO:0000313" key="6">
    <source>
        <dbReference type="Proteomes" id="UP000602653"/>
    </source>
</evidence>
<sequence length="243" mass="26425">MVETTVSETPTQPTPDATNDEAFDFWGNGEKPGGITGVGPWEGPLPDDPRYDPELLANGDKRNVADKYRYWSVEAISEDLAAHSTKLHIAIENLEHDLNIGSIVRTGNAFNVSGVHIVGRKRWNRRGALVTDRYLNVHHHPDVASLTQWARENDYVLVAVDNMEGSTPIAATPLPENALLIFGQESNGLSAELLAAADSAVYIPQFGSTRSMNVAAAAAIAMHMWIMQHGPDATPVPESRPVL</sequence>
<evidence type="ECO:0000256" key="2">
    <source>
        <dbReference type="ARBA" id="ARBA00022679"/>
    </source>
</evidence>
<dbReference type="GO" id="GO:0032259">
    <property type="term" value="P:methylation"/>
    <property type="evidence" value="ECO:0007669"/>
    <property type="project" value="UniProtKB-KW"/>
</dbReference>
<protein>
    <submittedName>
        <fullName evidence="5">RNA methyltransferase</fullName>
    </submittedName>
</protein>
<dbReference type="InterPro" id="IPR029028">
    <property type="entry name" value="Alpha/beta_knot_MTases"/>
</dbReference>